<dbReference type="AlphaFoldDB" id="A0A508YIJ9"/>
<evidence type="ECO:0000313" key="3">
    <source>
        <dbReference type="Proteomes" id="UP000365705"/>
    </source>
</evidence>
<accession>A0A508YIJ9</accession>
<evidence type="ECO:0000259" key="1">
    <source>
        <dbReference type="Pfam" id="PF20573"/>
    </source>
</evidence>
<organism evidence="2 3">
    <name type="scientific">Limosilactobacillus mucosae</name>
    <name type="common">Lactobacillus mucosae</name>
    <dbReference type="NCBI Taxonomy" id="97478"/>
    <lineage>
        <taxon>Bacteria</taxon>
        <taxon>Bacillati</taxon>
        <taxon>Bacillota</taxon>
        <taxon>Bacilli</taxon>
        <taxon>Lactobacillales</taxon>
        <taxon>Lactobacillaceae</taxon>
        <taxon>Limosilactobacillus</taxon>
    </lineage>
</organism>
<feature type="domain" description="DUF6782" evidence="1">
    <location>
        <begin position="22"/>
        <end position="71"/>
    </location>
</feature>
<sequence length="129" mass="15195">MAEKVIDIIKELGVAVIVGDFDNPGYYAPELNAIYIDEKLDECQHEAVLLHELGHAAKQKNEIELYNATKTMKLKMECEANRFMISYLFHRYIKYTGEEPYRIDYLEFMRQNDIPLRDENIVKEIIADY</sequence>
<dbReference type="Gene3D" id="1.10.10.2910">
    <property type="match status" value="1"/>
</dbReference>
<dbReference type="EMBL" id="CABFNH010000010">
    <property type="protein sequence ID" value="VTZ89805.1"/>
    <property type="molecule type" value="Genomic_DNA"/>
</dbReference>
<dbReference type="RefSeq" id="WP_143112930.1">
    <property type="nucleotide sequence ID" value="NZ_CABFNH010000010.1"/>
</dbReference>
<dbReference type="InterPro" id="IPR046709">
    <property type="entry name" value="DUF6782"/>
</dbReference>
<gene>
    <name evidence="2" type="ORF">LMUP508_00931</name>
</gene>
<name>A0A508YIJ9_LIMMU</name>
<protein>
    <recommendedName>
        <fullName evidence="1">DUF6782 domain-containing protein</fullName>
    </recommendedName>
</protein>
<evidence type="ECO:0000313" key="2">
    <source>
        <dbReference type="EMBL" id="VTZ89805.1"/>
    </source>
</evidence>
<dbReference type="Pfam" id="PF20573">
    <property type="entry name" value="DUF6782"/>
    <property type="match status" value="1"/>
</dbReference>
<proteinExistence type="predicted"/>
<reference evidence="2 3" key="1">
    <citation type="submission" date="2019-06" db="EMBL/GenBank/DDBJ databases">
        <authorList>
            <person name="Rodrigo-Torres L."/>
            <person name="Arahal R. D."/>
            <person name="Lucena T."/>
        </authorList>
    </citation>
    <scope>NUCLEOTIDE SEQUENCE [LARGE SCALE GENOMIC DNA]</scope>
    <source>
        <strain evidence="2 3">INIA P508</strain>
    </source>
</reference>
<dbReference type="Proteomes" id="UP000365705">
    <property type="component" value="Unassembled WGS sequence"/>
</dbReference>